<dbReference type="RefSeq" id="WP_380590793.1">
    <property type="nucleotide sequence ID" value="NZ_JBHSQJ010000177.1"/>
</dbReference>
<reference evidence="3" key="1">
    <citation type="journal article" date="2019" name="Int. J. Syst. Evol. Microbiol.">
        <title>The Global Catalogue of Microorganisms (GCM) 10K type strain sequencing project: providing services to taxonomists for standard genome sequencing and annotation.</title>
        <authorList>
            <consortium name="The Broad Institute Genomics Platform"/>
            <consortium name="The Broad Institute Genome Sequencing Center for Infectious Disease"/>
            <person name="Wu L."/>
            <person name="Ma J."/>
        </authorList>
    </citation>
    <scope>NUCLEOTIDE SEQUENCE [LARGE SCALE GENOMIC DNA]</scope>
    <source>
        <strain evidence="3">JCM 4816</strain>
    </source>
</reference>
<feature type="compositionally biased region" description="Basic and acidic residues" evidence="1">
    <location>
        <begin position="179"/>
        <end position="188"/>
    </location>
</feature>
<sequence>MLQRNRAGMLAADDTSVRHPLLHQPPQLRLWLGEDPPLPLTPIHRERAQRAQPSTVTAASTAASDYGTTDIAHTKIVSEPTPGDFTLSDRACLRGEVPVGLRVDVELPLIDGLDTAEWRDPAPHTFGNATQLHLTGPYETVRIAAPAPLRTRLNHHRRIKLSADAGTAPGQTLTWHWRTHPEALTGRRRDARGRGRGGQTTARRTSRGAARTGRTQEAQQ</sequence>
<evidence type="ECO:0000313" key="3">
    <source>
        <dbReference type="Proteomes" id="UP001596174"/>
    </source>
</evidence>
<evidence type="ECO:0000256" key="1">
    <source>
        <dbReference type="SAM" id="MobiDB-lite"/>
    </source>
</evidence>
<organism evidence="2 3">
    <name type="scientific">Streptacidiphilus monticola</name>
    <dbReference type="NCBI Taxonomy" id="2161674"/>
    <lineage>
        <taxon>Bacteria</taxon>
        <taxon>Bacillati</taxon>
        <taxon>Actinomycetota</taxon>
        <taxon>Actinomycetes</taxon>
        <taxon>Kitasatosporales</taxon>
        <taxon>Streptomycetaceae</taxon>
        <taxon>Streptacidiphilus</taxon>
    </lineage>
</organism>
<evidence type="ECO:0000313" key="2">
    <source>
        <dbReference type="EMBL" id="MFC5911582.1"/>
    </source>
</evidence>
<dbReference type="EMBL" id="JBHSQJ010000177">
    <property type="protein sequence ID" value="MFC5911582.1"/>
    <property type="molecule type" value="Genomic_DNA"/>
</dbReference>
<protein>
    <recommendedName>
        <fullName evidence="4">Xaa-Pro dipeptidyl-peptidase C-terminal domain-containing protein</fullName>
    </recommendedName>
</protein>
<keyword evidence="3" id="KW-1185">Reference proteome</keyword>
<proteinExistence type="predicted"/>
<dbReference type="Proteomes" id="UP001596174">
    <property type="component" value="Unassembled WGS sequence"/>
</dbReference>
<feature type="region of interest" description="Disordered" evidence="1">
    <location>
        <begin position="178"/>
        <end position="220"/>
    </location>
</feature>
<name>A0ABW1GD97_9ACTN</name>
<comment type="caution">
    <text evidence="2">The sequence shown here is derived from an EMBL/GenBank/DDBJ whole genome shotgun (WGS) entry which is preliminary data.</text>
</comment>
<accession>A0ABW1GD97</accession>
<feature type="compositionally biased region" description="Low complexity" evidence="1">
    <location>
        <begin position="199"/>
        <end position="220"/>
    </location>
</feature>
<gene>
    <name evidence="2" type="ORF">ACFP3V_30800</name>
</gene>
<evidence type="ECO:0008006" key="4">
    <source>
        <dbReference type="Google" id="ProtNLM"/>
    </source>
</evidence>